<reference evidence="1 2" key="1">
    <citation type="submission" date="2020-08" db="EMBL/GenBank/DDBJ databases">
        <title>Sequencing the genomes of 1000 actinobacteria strains.</title>
        <authorList>
            <person name="Klenk H.-P."/>
        </authorList>
    </citation>
    <scope>NUCLEOTIDE SEQUENCE [LARGE SCALE GENOMIC DNA]</scope>
    <source>
        <strain evidence="1 2">DSM 40084</strain>
    </source>
</reference>
<comment type="caution">
    <text evidence="1">The sequence shown here is derived from an EMBL/GenBank/DDBJ whole genome shotgun (WGS) entry which is preliminary data.</text>
</comment>
<dbReference type="RefSeq" id="WP_392093631.1">
    <property type="nucleotide sequence ID" value="NZ_JBIBRH010000002.1"/>
</dbReference>
<organism evidence="1 2">
    <name type="scientific">Streptomyces caelestis</name>
    <dbReference type="NCBI Taxonomy" id="36816"/>
    <lineage>
        <taxon>Bacteria</taxon>
        <taxon>Bacillati</taxon>
        <taxon>Actinomycetota</taxon>
        <taxon>Actinomycetes</taxon>
        <taxon>Kitasatosporales</taxon>
        <taxon>Streptomycetaceae</taxon>
        <taxon>Streptomyces</taxon>
    </lineage>
</organism>
<keyword evidence="2" id="KW-1185">Reference proteome</keyword>
<dbReference type="Proteomes" id="UP000590647">
    <property type="component" value="Unassembled WGS sequence"/>
</dbReference>
<name>A0A7W9HAA9_9ACTN</name>
<proteinExistence type="predicted"/>
<protein>
    <submittedName>
        <fullName evidence="1">Uncharacterized protein</fullName>
    </submittedName>
</protein>
<dbReference type="AlphaFoldDB" id="A0A7W9HAA9"/>
<gene>
    <name evidence="1" type="ORF">HDA41_006240</name>
</gene>
<dbReference type="EMBL" id="JACHNE010000001">
    <property type="protein sequence ID" value="MBB5798276.1"/>
    <property type="molecule type" value="Genomic_DNA"/>
</dbReference>
<evidence type="ECO:0000313" key="2">
    <source>
        <dbReference type="Proteomes" id="UP000590647"/>
    </source>
</evidence>
<sequence>MRQRVTAPRHAQWAADFQSFLRGKGDATALVDGAWPLRELADA</sequence>
<accession>A0A7W9HAA9</accession>
<evidence type="ECO:0000313" key="1">
    <source>
        <dbReference type="EMBL" id="MBB5798276.1"/>
    </source>
</evidence>